<evidence type="ECO:0000256" key="1">
    <source>
        <dbReference type="SAM" id="MobiDB-lite"/>
    </source>
</evidence>
<feature type="region of interest" description="Disordered" evidence="1">
    <location>
        <begin position="44"/>
        <end position="66"/>
    </location>
</feature>
<reference evidence="2" key="1">
    <citation type="submission" date="2025-08" db="UniProtKB">
        <authorList>
            <consortium name="Ensembl"/>
        </authorList>
    </citation>
    <scope>IDENTIFICATION</scope>
</reference>
<organism evidence="2 3">
    <name type="scientific">Marmota marmota marmota</name>
    <name type="common">Alpine marmot</name>
    <dbReference type="NCBI Taxonomy" id="9994"/>
    <lineage>
        <taxon>Eukaryota</taxon>
        <taxon>Metazoa</taxon>
        <taxon>Chordata</taxon>
        <taxon>Craniata</taxon>
        <taxon>Vertebrata</taxon>
        <taxon>Euteleostomi</taxon>
        <taxon>Mammalia</taxon>
        <taxon>Eutheria</taxon>
        <taxon>Euarchontoglires</taxon>
        <taxon>Glires</taxon>
        <taxon>Rodentia</taxon>
        <taxon>Sciuromorpha</taxon>
        <taxon>Sciuridae</taxon>
        <taxon>Xerinae</taxon>
        <taxon>Marmotini</taxon>
        <taxon>Marmota</taxon>
    </lineage>
</organism>
<evidence type="ECO:0000313" key="3">
    <source>
        <dbReference type="Proteomes" id="UP000694407"/>
    </source>
</evidence>
<accession>A0A8C6A505</accession>
<dbReference type="AlphaFoldDB" id="A0A8C6A505"/>
<evidence type="ECO:0000313" key="2">
    <source>
        <dbReference type="Ensembl" id="ENSMMMP00000024500.1"/>
    </source>
</evidence>
<dbReference type="GeneTree" id="ENSGT00960000189845"/>
<reference evidence="2" key="2">
    <citation type="submission" date="2025-09" db="UniProtKB">
        <authorList>
            <consortium name="Ensembl"/>
        </authorList>
    </citation>
    <scope>IDENTIFICATION</scope>
</reference>
<proteinExistence type="predicted"/>
<keyword evidence="3" id="KW-1185">Reference proteome</keyword>
<dbReference type="Proteomes" id="UP000694407">
    <property type="component" value="Unplaced"/>
</dbReference>
<dbReference type="Ensembl" id="ENSMMMT00000027735.1">
    <property type="protein sequence ID" value="ENSMMMP00000024500.1"/>
    <property type="gene ID" value="ENSMMMG00000021449.1"/>
</dbReference>
<sequence>MGSLPMTSHLTLALDLTQEKKNYKQGRGWCAPVIPAAWEAEAGGSQVQSQPQQLREALSNSARPCL</sequence>
<name>A0A8C6A505_MARMA</name>
<feature type="compositionally biased region" description="Polar residues" evidence="1">
    <location>
        <begin position="45"/>
        <end position="66"/>
    </location>
</feature>
<protein>
    <submittedName>
        <fullName evidence="2">Uncharacterized protein</fullName>
    </submittedName>
</protein>